<feature type="domain" description="Methyl-accepting transducer" evidence="7">
    <location>
        <begin position="312"/>
        <end position="548"/>
    </location>
</feature>
<sequence length="568" mass="59593">MRISDLKIKTKLLLIIVCMSCVTAIVAAVGVSRLKSISADLATIDELGDVSLLGARMNQNLIILNRSEYRVAADPSPENVRGAREVWQTNAKTFEDRLAKSRALALPEDRATLDRIEADYRTYADSIRKTYEVAERTGASIELQKAQHDIYATVVASRAIADKLQATVKDYVDALDKKGQTISDGSKDAAAFAVTLMIAVAAAGTVLGMIFGWLFATYAVSKPLGRSVDELNRLAAGDLGFAVTGATRGDECGDVAKGLAVFKENALNTRRLEAEASEAKTRAEAERRRAMLGLADQLERAVGGIVDTLAASATQLQSAAQTTSAAAEETSRQSVAVAAASEQASGNVQTVAAASEELSASIVEIARQVSQSTDMADKATRDAETSSTTVGRLAVAAEKIGSIVGLINDIAGQTNLLALNATIEAARAGEAGRGFAVVAAEVKNLAEQTSKATQEISSHISDIQGATHASTEAIGEIADTITRMSGLSGAIAAAVEEQGAATTEIARNVQQAARGTSEVSANINGVTHAAHDSSEASNEIMSHASELARQSNQLRSEMRDFLRTIRAA</sequence>
<dbReference type="PANTHER" id="PTHR32089:SF112">
    <property type="entry name" value="LYSOZYME-LIKE PROTEIN-RELATED"/>
    <property type="match status" value="1"/>
</dbReference>
<dbReference type="SMART" id="SM00283">
    <property type="entry name" value="MA"/>
    <property type="match status" value="1"/>
</dbReference>
<evidence type="ECO:0000313" key="11">
    <source>
        <dbReference type="Proteomes" id="UP000292781"/>
    </source>
</evidence>
<dbReference type="PRINTS" id="PR00260">
    <property type="entry name" value="CHEMTRNSDUCR"/>
</dbReference>
<dbReference type="SUPFAM" id="SSF58104">
    <property type="entry name" value="Methyl-accepting chemotaxis protein (MCP) signaling domain"/>
    <property type="match status" value="1"/>
</dbReference>
<evidence type="ECO:0000256" key="3">
    <source>
        <dbReference type="ARBA" id="ARBA00023224"/>
    </source>
</evidence>
<accession>A0A4Q9VK94</accession>
<dbReference type="GO" id="GO:0006935">
    <property type="term" value="P:chemotaxis"/>
    <property type="evidence" value="ECO:0007669"/>
    <property type="project" value="InterPro"/>
</dbReference>
<reference evidence="10 11" key="1">
    <citation type="submission" date="2019-02" db="EMBL/GenBank/DDBJ databases">
        <title>Siculibacillus lacustris gen. nov., sp. nov., a new rosette-forming bacterium isolated from a freshwater crater lake (Lake St. Ana, Romania).</title>
        <authorList>
            <person name="Felfoldi T."/>
            <person name="Marton Z."/>
            <person name="Szabo A."/>
            <person name="Mentes A."/>
            <person name="Boka K."/>
            <person name="Marialigeti K."/>
            <person name="Mathe I."/>
            <person name="Koncz M."/>
            <person name="Schumann P."/>
            <person name="Toth E."/>
        </authorList>
    </citation>
    <scope>NUCLEOTIDE SEQUENCE [LARGE SCALE GENOMIC DNA]</scope>
    <source>
        <strain evidence="10 11">SA-279</strain>
    </source>
</reference>
<dbReference type="RefSeq" id="WP_131310517.1">
    <property type="nucleotide sequence ID" value="NZ_SJFN01000024.1"/>
</dbReference>
<name>A0A4Q9VK94_9HYPH</name>
<feature type="domain" description="T-SNARE coiled-coil homology" evidence="8">
    <location>
        <begin position="464"/>
        <end position="526"/>
    </location>
</feature>
<evidence type="ECO:0000256" key="1">
    <source>
        <dbReference type="ARBA" id="ARBA00004429"/>
    </source>
</evidence>
<dbReference type="PROSITE" id="PS50192">
    <property type="entry name" value="T_SNARE"/>
    <property type="match status" value="1"/>
</dbReference>
<dbReference type="Gene3D" id="6.10.340.10">
    <property type="match status" value="1"/>
</dbReference>
<dbReference type="AlphaFoldDB" id="A0A4Q9VK94"/>
<dbReference type="PROSITE" id="PS50885">
    <property type="entry name" value="HAMP"/>
    <property type="match status" value="1"/>
</dbReference>
<evidence type="ECO:0000256" key="4">
    <source>
        <dbReference type="ARBA" id="ARBA00029447"/>
    </source>
</evidence>
<evidence type="ECO:0000259" key="8">
    <source>
        <dbReference type="PROSITE" id="PS50192"/>
    </source>
</evidence>
<dbReference type="Proteomes" id="UP000292781">
    <property type="component" value="Unassembled WGS sequence"/>
</dbReference>
<keyword evidence="6" id="KW-1133">Transmembrane helix</keyword>
<evidence type="ECO:0000256" key="6">
    <source>
        <dbReference type="SAM" id="Phobius"/>
    </source>
</evidence>
<feature type="transmembrane region" description="Helical" evidence="6">
    <location>
        <begin position="190"/>
        <end position="216"/>
    </location>
</feature>
<evidence type="ECO:0000259" key="7">
    <source>
        <dbReference type="PROSITE" id="PS50111"/>
    </source>
</evidence>
<comment type="subcellular location">
    <subcellularLocation>
        <location evidence="1">Cell inner membrane</location>
        <topology evidence="1">Multi-pass membrane protein</topology>
    </subcellularLocation>
</comment>
<dbReference type="InterPro" id="IPR003660">
    <property type="entry name" value="HAMP_dom"/>
</dbReference>
<organism evidence="10 11">
    <name type="scientific">Siculibacillus lacustris</name>
    <dbReference type="NCBI Taxonomy" id="1549641"/>
    <lineage>
        <taxon>Bacteria</taxon>
        <taxon>Pseudomonadati</taxon>
        <taxon>Pseudomonadota</taxon>
        <taxon>Alphaproteobacteria</taxon>
        <taxon>Hyphomicrobiales</taxon>
        <taxon>Ancalomicrobiaceae</taxon>
        <taxon>Siculibacillus</taxon>
    </lineage>
</organism>
<protein>
    <submittedName>
        <fullName evidence="10">HAMP domain-containing protein</fullName>
    </submittedName>
</protein>
<keyword evidence="3 5" id="KW-0807">Transducer</keyword>
<dbReference type="Pfam" id="PF00015">
    <property type="entry name" value="MCPsignal"/>
    <property type="match status" value="1"/>
</dbReference>
<dbReference type="InterPro" id="IPR004089">
    <property type="entry name" value="MCPsignal_dom"/>
</dbReference>
<dbReference type="InterPro" id="IPR004090">
    <property type="entry name" value="Chemotax_Me-accpt_rcpt"/>
</dbReference>
<dbReference type="InterPro" id="IPR000727">
    <property type="entry name" value="T_SNARE_dom"/>
</dbReference>
<keyword evidence="2" id="KW-0997">Cell inner membrane</keyword>
<keyword evidence="6" id="KW-0812">Transmembrane</keyword>
<evidence type="ECO:0000256" key="5">
    <source>
        <dbReference type="PROSITE-ProRule" id="PRU00284"/>
    </source>
</evidence>
<comment type="caution">
    <text evidence="10">The sequence shown here is derived from an EMBL/GenBank/DDBJ whole genome shotgun (WGS) entry which is preliminary data.</text>
</comment>
<dbReference type="GO" id="GO:0007165">
    <property type="term" value="P:signal transduction"/>
    <property type="evidence" value="ECO:0007669"/>
    <property type="project" value="UniProtKB-KW"/>
</dbReference>
<keyword evidence="2" id="KW-1003">Cell membrane</keyword>
<dbReference type="PANTHER" id="PTHR32089">
    <property type="entry name" value="METHYL-ACCEPTING CHEMOTAXIS PROTEIN MCPB"/>
    <property type="match status" value="1"/>
</dbReference>
<evidence type="ECO:0000259" key="9">
    <source>
        <dbReference type="PROSITE" id="PS50885"/>
    </source>
</evidence>
<gene>
    <name evidence="10" type="ORF">EYW49_15595</name>
</gene>
<dbReference type="EMBL" id="SJFN01000024">
    <property type="protein sequence ID" value="TBW35816.1"/>
    <property type="molecule type" value="Genomic_DNA"/>
</dbReference>
<comment type="similarity">
    <text evidence="4">Belongs to the methyl-accepting chemotaxis (MCP) protein family.</text>
</comment>
<keyword evidence="11" id="KW-1185">Reference proteome</keyword>
<keyword evidence="6" id="KW-0472">Membrane</keyword>
<dbReference type="GO" id="GO:0004888">
    <property type="term" value="F:transmembrane signaling receptor activity"/>
    <property type="evidence" value="ECO:0007669"/>
    <property type="project" value="InterPro"/>
</dbReference>
<feature type="domain" description="HAMP" evidence="9">
    <location>
        <begin position="218"/>
        <end position="271"/>
    </location>
</feature>
<proteinExistence type="inferred from homology"/>
<evidence type="ECO:0000313" key="10">
    <source>
        <dbReference type="EMBL" id="TBW35816.1"/>
    </source>
</evidence>
<feature type="transmembrane region" description="Helical" evidence="6">
    <location>
        <begin position="12"/>
        <end position="31"/>
    </location>
</feature>
<dbReference type="GO" id="GO:0005886">
    <property type="term" value="C:plasma membrane"/>
    <property type="evidence" value="ECO:0007669"/>
    <property type="project" value="UniProtKB-SubCell"/>
</dbReference>
<dbReference type="Gene3D" id="1.10.287.950">
    <property type="entry name" value="Methyl-accepting chemotaxis protein"/>
    <property type="match status" value="1"/>
</dbReference>
<dbReference type="OrthoDB" id="7345856at2"/>
<dbReference type="PROSITE" id="PS50111">
    <property type="entry name" value="CHEMOTAXIS_TRANSDUC_2"/>
    <property type="match status" value="1"/>
</dbReference>
<evidence type="ECO:0000256" key="2">
    <source>
        <dbReference type="ARBA" id="ARBA00022519"/>
    </source>
</evidence>